<dbReference type="AlphaFoldDB" id="A0A8H7BSK3"/>
<dbReference type="GO" id="GO:0006637">
    <property type="term" value="P:acyl-CoA metabolic process"/>
    <property type="evidence" value="ECO:0007669"/>
    <property type="project" value="InterPro"/>
</dbReference>
<proteinExistence type="inferred from homology"/>
<keyword evidence="8" id="KW-1185">Reference proteome</keyword>
<gene>
    <name evidence="7" type="primary">ACOT8</name>
    <name evidence="7" type="ORF">EC973_006978</name>
</gene>
<dbReference type="CDD" id="cd03444">
    <property type="entry name" value="Thioesterase_II_repeat1"/>
    <property type="match status" value="1"/>
</dbReference>
<keyword evidence="3" id="KW-0378">Hydrolase</keyword>
<evidence type="ECO:0000259" key="5">
    <source>
        <dbReference type="Pfam" id="PF13622"/>
    </source>
</evidence>
<evidence type="ECO:0000259" key="6">
    <source>
        <dbReference type="Pfam" id="PF20789"/>
    </source>
</evidence>
<dbReference type="Pfam" id="PF13622">
    <property type="entry name" value="4HBT_3"/>
    <property type="match status" value="1"/>
</dbReference>
<sequence length="346" mass="38976">MPNATFPAVISFADKQPVIASSMDQTEEDFAQKIADAVDVQEIDVNLYMSKELWLPAGARGTFGGQIVAQALRAAFNTVPEEFHVHSLHSYFILPGNVDIPVIYQVQRLRDGRSFATRVVTASQRGKAIFESSFSFAKPEQGITLQHQTTMPEVTPPEELPSDAERLQRYLAQNDLRPKFREYLQKRLEESSPVDYRNVHVHTDEEITSGKESQASEIQRRWFKTCGKLSDDPRLHACVIAYASDSGFIMTAARANGVSQRAIGMMTSLDHSMWFHAPARADEWLLYDMHSPRTNNGRGLVFGRIYSRDGTLIANTAQEGIVRLSKREQEKRLKLANDVDTNDSKL</sequence>
<dbReference type="EMBL" id="JABAYA010000048">
    <property type="protein sequence ID" value="KAF7727865.1"/>
    <property type="molecule type" value="Genomic_DNA"/>
</dbReference>
<dbReference type="CDD" id="cd03445">
    <property type="entry name" value="Thioesterase_II_repeat2"/>
    <property type="match status" value="1"/>
</dbReference>
<dbReference type="Gene3D" id="2.40.160.210">
    <property type="entry name" value="Acyl-CoA thioesterase, double hotdog domain"/>
    <property type="match status" value="1"/>
</dbReference>
<dbReference type="InterPro" id="IPR029069">
    <property type="entry name" value="HotDog_dom_sf"/>
</dbReference>
<dbReference type="InterPro" id="IPR042171">
    <property type="entry name" value="Acyl-CoA_hotdog"/>
</dbReference>
<feature type="domain" description="Acyl-CoA thioesterase-like C-terminal" evidence="6">
    <location>
        <begin position="204"/>
        <end position="322"/>
    </location>
</feature>
<accession>A0A8H7BSK3</accession>
<dbReference type="Proteomes" id="UP000605846">
    <property type="component" value="Unassembled WGS sequence"/>
</dbReference>
<protein>
    <submittedName>
        <fullName evidence="7">Acyl-CoA thioesterase 8</fullName>
    </submittedName>
</protein>
<dbReference type="GO" id="GO:0047617">
    <property type="term" value="F:fatty acyl-CoA hydrolase activity"/>
    <property type="evidence" value="ECO:0007669"/>
    <property type="project" value="InterPro"/>
</dbReference>
<reference evidence="7" key="1">
    <citation type="submission" date="2020-01" db="EMBL/GenBank/DDBJ databases">
        <title>Genome Sequencing of Three Apophysomyces-Like Fungal Strains Confirms a Novel Fungal Genus in the Mucoromycota with divergent Burkholderia-like Endosymbiotic Bacteria.</title>
        <authorList>
            <person name="Stajich J.E."/>
            <person name="Macias A.M."/>
            <person name="Carter-House D."/>
            <person name="Lovett B."/>
            <person name="Kasson L.R."/>
            <person name="Berry K."/>
            <person name="Grigoriev I."/>
            <person name="Chang Y."/>
            <person name="Spatafora J."/>
            <person name="Kasson M.T."/>
        </authorList>
    </citation>
    <scope>NUCLEOTIDE SEQUENCE</scope>
    <source>
        <strain evidence="7">NRRL A-21654</strain>
    </source>
</reference>
<dbReference type="PANTHER" id="PTHR11066:SF34">
    <property type="entry name" value="ACYL-COENZYME A THIOESTERASE 8"/>
    <property type="match status" value="1"/>
</dbReference>
<dbReference type="InterPro" id="IPR049450">
    <property type="entry name" value="ACOT8-like_C"/>
</dbReference>
<dbReference type="GO" id="GO:0009062">
    <property type="term" value="P:fatty acid catabolic process"/>
    <property type="evidence" value="ECO:0007669"/>
    <property type="project" value="TreeGrafter"/>
</dbReference>
<keyword evidence="4" id="KW-0443">Lipid metabolism</keyword>
<dbReference type="Pfam" id="PF20789">
    <property type="entry name" value="4HBT_3C"/>
    <property type="match status" value="1"/>
</dbReference>
<evidence type="ECO:0000256" key="1">
    <source>
        <dbReference type="ARBA" id="ARBA00006538"/>
    </source>
</evidence>
<feature type="domain" description="Acyl-CoA thioesterase-like N-terminal HotDog" evidence="5">
    <location>
        <begin position="54"/>
        <end position="136"/>
    </location>
</feature>
<dbReference type="InterPro" id="IPR003703">
    <property type="entry name" value="Acyl_CoA_thio"/>
</dbReference>
<comment type="caution">
    <text evidence="7">The sequence shown here is derived from an EMBL/GenBank/DDBJ whole genome shotgun (WGS) entry which is preliminary data.</text>
</comment>
<comment type="subunit">
    <text evidence="2">Homotetramer.</text>
</comment>
<comment type="similarity">
    <text evidence="1">Belongs to the C/M/P thioester hydrolase family.</text>
</comment>
<dbReference type="SUPFAM" id="SSF54637">
    <property type="entry name" value="Thioesterase/thiol ester dehydrase-isomerase"/>
    <property type="match status" value="2"/>
</dbReference>
<organism evidence="7 8">
    <name type="scientific">Apophysomyces ossiformis</name>
    <dbReference type="NCBI Taxonomy" id="679940"/>
    <lineage>
        <taxon>Eukaryota</taxon>
        <taxon>Fungi</taxon>
        <taxon>Fungi incertae sedis</taxon>
        <taxon>Mucoromycota</taxon>
        <taxon>Mucoromycotina</taxon>
        <taxon>Mucoromycetes</taxon>
        <taxon>Mucorales</taxon>
        <taxon>Mucorineae</taxon>
        <taxon>Mucoraceae</taxon>
        <taxon>Apophysomyces</taxon>
    </lineage>
</organism>
<evidence type="ECO:0000256" key="3">
    <source>
        <dbReference type="ARBA" id="ARBA00022801"/>
    </source>
</evidence>
<name>A0A8H7BSK3_9FUNG</name>
<dbReference type="GO" id="GO:0005782">
    <property type="term" value="C:peroxisomal matrix"/>
    <property type="evidence" value="ECO:0007669"/>
    <property type="project" value="UniProtKB-SubCell"/>
</dbReference>
<evidence type="ECO:0000256" key="2">
    <source>
        <dbReference type="ARBA" id="ARBA00011881"/>
    </source>
</evidence>
<evidence type="ECO:0000256" key="4">
    <source>
        <dbReference type="ARBA" id="ARBA00023098"/>
    </source>
</evidence>
<evidence type="ECO:0000313" key="7">
    <source>
        <dbReference type="EMBL" id="KAF7727865.1"/>
    </source>
</evidence>
<dbReference type="OrthoDB" id="68328at2759"/>
<dbReference type="PANTHER" id="PTHR11066">
    <property type="entry name" value="ACYL-COA THIOESTERASE"/>
    <property type="match status" value="1"/>
</dbReference>
<dbReference type="FunFam" id="2.40.160.210:FF:000001">
    <property type="entry name" value="Acyl-CoA thioesterase II"/>
    <property type="match status" value="1"/>
</dbReference>
<evidence type="ECO:0000313" key="8">
    <source>
        <dbReference type="Proteomes" id="UP000605846"/>
    </source>
</evidence>
<dbReference type="InterPro" id="IPR049449">
    <property type="entry name" value="TesB_ACOT8-like_N"/>
</dbReference>